<dbReference type="OrthoDB" id="8523at2157"/>
<dbReference type="PROSITE" id="PS50885">
    <property type="entry name" value="HAMP"/>
    <property type="match status" value="1"/>
</dbReference>
<comment type="caution">
    <text evidence="9">The sequence shown here is derived from an EMBL/GenBank/DDBJ whole genome shotgun (WGS) entry which is preliminary data.</text>
</comment>
<dbReference type="AlphaFoldDB" id="N6UUB0"/>
<keyword evidence="2 7" id="KW-0812">Transmembrane</keyword>
<dbReference type="CDD" id="cd06225">
    <property type="entry name" value="HAMP"/>
    <property type="match status" value="1"/>
</dbReference>
<keyword evidence="10" id="KW-1185">Reference proteome</keyword>
<dbReference type="SUPFAM" id="SSF158472">
    <property type="entry name" value="HAMP domain-like"/>
    <property type="match status" value="1"/>
</dbReference>
<feature type="non-terminal residue" evidence="9">
    <location>
        <position position="351"/>
    </location>
</feature>
<dbReference type="Pfam" id="PF13675">
    <property type="entry name" value="PilJ"/>
    <property type="match status" value="1"/>
</dbReference>
<evidence type="ECO:0000256" key="1">
    <source>
        <dbReference type="ARBA" id="ARBA00004141"/>
    </source>
</evidence>
<feature type="transmembrane region" description="Helical" evidence="7">
    <location>
        <begin position="173"/>
        <end position="193"/>
    </location>
</feature>
<evidence type="ECO:0000313" key="10">
    <source>
        <dbReference type="Proteomes" id="UP000053695"/>
    </source>
</evidence>
<evidence type="ECO:0000256" key="7">
    <source>
        <dbReference type="SAM" id="Phobius"/>
    </source>
</evidence>
<dbReference type="InterPro" id="IPR003660">
    <property type="entry name" value="HAMP_dom"/>
</dbReference>
<accession>N6UUB0</accession>
<dbReference type="Gene3D" id="1.10.287.950">
    <property type="entry name" value="Methyl-accepting chemotaxis protein"/>
    <property type="match status" value="1"/>
</dbReference>
<evidence type="ECO:0000256" key="5">
    <source>
        <dbReference type="ARBA" id="ARBA00029447"/>
    </source>
</evidence>
<name>N6UUB0_9EURY</name>
<feature type="transmembrane region" description="Helical" evidence="7">
    <location>
        <begin position="12"/>
        <end position="33"/>
    </location>
</feature>
<reference evidence="9 10" key="1">
    <citation type="journal article" date="2013" name="Genome Announc.">
        <title>Draft Genome Sequence of a Highly Flagellated, Fast-Swimming Archaeon, Methanocaldococcus villosus Strain KIN24-T80 (DSM 22612).</title>
        <authorList>
            <person name="Thennarasu S."/>
            <person name="Polireddy D."/>
            <person name="Antony A."/>
            <person name="Yada M.R."/>
            <person name="Algarawi S."/>
            <person name="Sivakumar N."/>
        </authorList>
    </citation>
    <scope>NUCLEOTIDE SEQUENCE [LARGE SCALE GENOMIC DNA]</scope>
    <source>
        <strain evidence="9 10">KIN24-T80</strain>
    </source>
</reference>
<feature type="coiled-coil region" evidence="6">
    <location>
        <begin position="293"/>
        <end position="344"/>
    </location>
</feature>
<organism evidence="9 10">
    <name type="scientific">Methanocaldococcus villosus KIN24-T80</name>
    <dbReference type="NCBI Taxonomy" id="1069083"/>
    <lineage>
        <taxon>Archaea</taxon>
        <taxon>Methanobacteriati</taxon>
        <taxon>Methanobacteriota</taxon>
        <taxon>Methanomada group</taxon>
        <taxon>Methanococci</taxon>
        <taxon>Methanococcales</taxon>
        <taxon>Methanocaldococcaceae</taxon>
        <taxon>Methanocaldococcus</taxon>
    </lineage>
</organism>
<evidence type="ECO:0000259" key="8">
    <source>
        <dbReference type="PROSITE" id="PS50885"/>
    </source>
</evidence>
<comment type="similarity">
    <text evidence="5">Belongs to the methyl-accepting chemotaxis (MCP) protein family.</text>
</comment>
<dbReference type="RefSeq" id="WP_004592247.1">
    <property type="nucleotide sequence ID" value="NZ_APMM01000033.1"/>
</dbReference>
<dbReference type="GO" id="GO:0007165">
    <property type="term" value="P:signal transduction"/>
    <property type="evidence" value="ECO:0007669"/>
    <property type="project" value="InterPro"/>
</dbReference>
<dbReference type="SMART" id="SM00304">
    <property type="entry name" value="HAMP"/>
    <property type="match status" value="2"/>
</dbReference>
<keyword evidence="4 7" id="KW-0472">Membrane</keyword>
<proteinExistence type="inferred from homology"/>
<dbReference type="Pfam" id="PF00672">
    <property type="entry name" value="HAMP"/>
    <property type="match status" value="1"/>
</dbReference>
<keyword evidence="3 7" id="KW-1133">Transmembrane helix</keyword>
<dbReference type="GO" id="GO:0016020">
    <property type="term" value="C:membrane"/>
    <property type="evidence" value="ECO:0007669"/>
    <property type="project" value="UniProtKB-SubCell"/>
</dbReference>
<evidence type="ECO:0000256" key="6">
    <source>
        <dbReference type="SAM" id="Coils"/>
    </source>
</evidence>
<gene>
    <name evidence="9" type="ORF">J422_05189</name>
</gene>
<evidence type="ECO:0000256" key="2">
    <source>
        <dbReference type="ARBA" id="ARBA00022692"/>
    </source>
</evidence>
<dbReference type="STRING" id="1069083.GCA_000371805_01219"/>
<keyword evidence="6" id="KW-0175">Coiled coil</keyword>
<evidence type="ECO:0000313" key="9">
    <source>
        <dbReference type="EMBL" id="ENN95934.1"/>
    </source>
</evidence>
<evidence type="ECO:0000256" key="4">
    <source>
        <dbReference type="ARBA" id="ARBA00023136"/>
    </source>
</evidence>
<feature type="coiled-coil region" evidence="6">
    <location>
        <begin position="233"/>
        <end position="260"/>
    </location>
</feature>
<dbReference type="Gene3D" id="6.10.340.10">
    <property type="match status" value="1"/>
</dbReference>
<dbReference type="PANTHER" id="PTHR32089:SF112">
    <property type="entry name" value="LYSOZYME-LIKE PROTEIN-RELATED"/>
    <property type="match status" value="1"/>
</dbReference>
<dbReference type="EMBL" id="APMM01000033">
    <property type="protein sequence ID" value="ENN95934.1"/>
    <property type="molecule type" value="Genomic_DNA"/>
</dbReference>
<dbReference type="PANTHER" id="PTHR32089">
    <property type="entry name" value="METHYL-ACCEPTING CHEMOTAXIS PROTEIN MCPB"/>
    <property type="match status" value="1"/>
</dbReference>
<protein>
    <submittedName>
        <fullName evidence="9">Methyl-accepting chemotaxis sensory transducer</fullName>
    </submittedName>
</protein>
<comment type="subcellular location">
    <subcellularLocation>
        <location evidence="1">Membrane</location>
        <topology evidence="1">Multi-pass membrane protein</topology>
    </subcellularLocation>
</comment>
<feature type="domain" description="HAMP" evidence="8">
    <location>
        <begin position="195"/>
        <end position="248"/>
    </location>
</feature>
<sequence length="351" mass="40290">MFKNLSIKFKLLGIVSILVMCIIFGAAYTTILLKDMEHDANIINIAGKQRMLIQKMSKEAFMIALGNLEMKKELIKTAQEFDKNLNDLINGNEERGITPAPPIVKAQLLKVKSMWSEFYKNILIIYEKDPSDPEVKKALEYIKNHNMELLSEMHKAVLLYTEYSHEKVKELNLMLETMIILSIIISVLAFYVVKNHIIKPLEELNRVVLEIAKGNYNIKPKIKFRNDEIGVIFNKIKEIINNLKAEAEKEMKEKQMFDNAIRYMSEILDKVKEGNLNVKIKAKWEDERLNKLANLINSVIESLSEAIKELANEVRLLNEEIEKLKDIGERAKETSEQIADAANQVAVAATD</sequence>
<dbReference type="InterPro" id="IPR029095">
    <property type="entry name" value="NarX-like_N"/>
</dbReference>
<dbReference type="Proteomes" id="UP000053695">
    <property type="component" value="Unassembled WGS sequence"/>
</dbReference>
<evidence type="ECO:0000256" key="3">
    <source>
        <dbReference type="ARBA" id="ARBA00022989"/>
    </source>
</evidence>